<accession>A0ABW4BVQ6</accession>
<dbReference type="PANTHER" id="PTHR42953:SF1">
    <property type="entry name" value="METAL-BINDING PROTEIN HI_0362-RELATED"/>
    <property type="match status" value="1"/>
</dbReference>
<sequence>MNKSKRIILTLSVALLSIFLASCSAKATTHHNGKINIVATTDFYGEVAKAVVGDKGNVTAIINNPAIDPHDYEPTTEIAKKVSRADITVANGVGYDSWMNKLTSDSSNAVFIKVGEDIMHKKSGDNPHLWYNPKTMPKYANYLANELAKKQPKNKKYFKDNAKKYIASLKPVRTELTKLKSTAKKTKNKEVYVSEPVFDYSIKAMGFIVGDKNFEKAIENGTDPSPKVVKDMRDGLHNKKVSFLVYNEQAESKTVNNLVQLAHKSDIPVLKVTETLPTGKTYKEWMLSQYKQLNKILKEKGVGK</sequence>
<evidence type="ECO:0000313" key="8">
    <source>
        <dbReference type="Proteomes" id="UP001597251"/>
    </source>
</evidence>
<gene>
    <name evidence="7" type="ORF">ACFQ42_07705</name>
</gene>
<dbReference type="PRINTS" id="PR00691">
    <property type="entry name" value="ADHESINB"/>
</dbReference>
<evidence type="ECO:0000256" key="6">
    <source>
        <dbReference type="SAM" id="SignalP"/>
    </source>
</evidence>
<dbReference type="PRINTS" id="PR00690">
    <property type="entry name" value="ADHESNFAMILY"/>
</dbReference>
<evidence type="ECO:0000313" key="7">
    <source>
        <dbReference type="EMBL" id="MFD1418622.1"/>
    </source>
</evidence>
<organism evidence="7 8">
    <name type="scientific">Companilactobacillus keshanensis</name>
    <dbReference type="NCBI Taxonomy" id="2486003"/>
    <lineage>
        <taxon>Bacteria</taxon>
        <taxon>Bacillati</taxon>
        <taxon>Bacillota</taxon>
        <taxon>Bacilli</taxon>
        <taxon>Lactobacillales</taxon>
        <taxon>Lactobacillaceae</taxon>
        <taxon>Companilactobacillus</taxon>
    </lineage>
</organism>
<dbReference type="PANTHER" id="PTHR42953">
    <property type="entry name" value="HIGH-AFFINITY ZINC UPTAKE SYSTEM PROTEIN ZNUA-RELATED"/>
    <property type="match status" value="1"/>
</dbReference>
<comment type="caution">
    <text evidence="7">The sequence shown here is derived from an EMBL/GenBank/DDBJ whole genome shotgun (WGS) entry which is preliminary data.</text>
</comment>
<keyword evidence="2 5" id="KW-0813">Transport</keyword>
<dbReference type="Pfam" id="PF01297">
    <property type="entry name" value="ZnuA"/>
    <property type="match status" value="1"/>
</dbReference>
<dbReference type="Proteomes" id="UP001597251">
    <property type="component" value="Unassembled WGS sequence"/>
</dbReference>
<feature type="chain" id="PRO_5045733013" evidence="6">
    <location>
        <begin position="28"/>
        <end position="304"/>
    </location>
</feature>
<evidence type="ECO:0000256" key="1">
    <source>
        <dbReference type="ARBA" id="ARBA00004196"/>
    </source>
</evidence>
<evidence type="ECO:0000256" key="2">
    <source>
        <dbReference type="ARBA" id="ARBA00022448"/>
    </source>
</evidence>
<dbReference type="EMBL" id="JBHTOI010000043">
    <property type="protein sequence ID" value="MFD1418622.1"/>
    <property type="molecule type" value="Genomic_DNA"/>
</dbReference>
<dbReference type="SUPFAM" id="SSF53807">
    <property type="entry name" value="Helical backbone' metal receptor"/>
    <property type="match status" value="1"/>
</dbReference>
<comment type="subcellular location">
    <subcellularLocation>
        <location evidence="1">Cell envelope</location>
    </subcellularLocation>
</comment>
<dbReference type="InterPro" id="IPR050492">
    <property type="entry name" value="Bact_metal-bind_prot9"/>
</dbReference>
<feature type="signal peptide" evidence="6">
    <location>
        <begin position="1"/>
        <end position="27"/>
    </location>
</feature>
<comment type="similarity">
    <text evidence="5">Belongs to the bacterial solute-binding protein 9 family.</text>
</comment>
<dbReference type="CDD" id="cd01020">
    <property type="entry name" value="TroA_b"/>
    <property type="match status" value="1"/>
</dbReference>
<proteinExistence type="inferred from homology"/>
<reference evidence="8" key="1">
    <citation type="journal article" date="2019" name="Int. J. Syst. Evol. Microbiol.">
        <title>The Global Catalogue of Microorganisms (GCM) 10K type strain sequencing project: providing services to taxonomists for standard genome sequencing and annotation.</title>
        <authorList>
            <consortium name="The Broad Institute Genomics Platform"/>
            <consortium name="The Broad Institute Genome Sequencing Center for Infectious Disease"/>
            <person name="Wu L."/>
            <person name="Ma J."/>
        </authorList>
    </citation>
    <scope>NUCLEOTIDE SEQUENCE [LARGE SCALE GENOMIC DNA]</scope>
    <source>
        <strain evidence="8">CCM 8936</strain>
    </source>
</reference>
<evidence type="ECO:0000256" key="5">
    <source>
        <dbReference type="RuleBase" id="RU003512"/>
    </source>
</evidence>
<keyword evidence="4 6" id="KW-0732">Signal</keyword>
<dbReference type="Gene3D" id="3.40.50.1980">
    <property type="entry name" value="Nitrogenase molybdenum iron protein domain"/>
    <property type="match status" value="2"/>
</dbReference>
<protein>
    <submittedName>
        <fullName evidence="7">Metal ABC transporter solute-binding protein</fullName>
    </submittedName>
</protein>
<name>A0ABW4BVQ6_9LACO</name>
<evidence type="ECO:0000256" key="3">
    <source>
        <dbReference type="ARBA" id="ARBA00022723"/>
    </source>
</evidence>
<dbReference type="InterPro" id="IPR006128">
    <property type="entry name" value="Lipoprotein_PsaA-like"/>
</dbReference>
<dbReference type="InterPro" id="IPR006127">
    <property type="entry name" value="ZnuA-like"/>
</dbReference>
<keyword evidence="3" id="KW-0479">Metal-binding</keyword>
<keyword evidence="8" id="KW-1185">Reference proteome</keyword>
<dbReference type="InterPro" id="IPR006129">
    <property type="entry name" value="AdhesinB"/>
</dbReference>
<evidence type="ECO:0000256" key="4">
    <source>
        <dbReference type="ARBA" id="ARBA00022729"/>
    </source>
</evidence>
<dbReference type="RefSeq" id="WP_125677001.1">
    <property type="nucleotide sequence ID" value="NZ_JBHTOI010000043.1"/>
</dbReference>
<dbReference type="PROSITE" id="PS51257">
    <property type="entry name" value="PROKAR_LIPOPROTEIN"/>
    <property type="match status" value="1"/>
</dbReference>